<feature type="transmembrane region" description="Helical" evidence="1">
    <location>
        <begin position="44"/>
        <end position="68"/>
    </location>
</feature>
<evidence type="ECO:0000259" key="3">
    <source>
        <dbReference type="PROSITE" id="PS50924"/>
    </source>
</evidence>
<name>A0ABR9HBD0_9ACTN</name>
<feature type="region of interest" description="Disordered" evidence="2">
    <location>
        <begin position="243"/>
        <end position="275"/>
    </location>
</feature>
<comment type="caution">
    <text evidence="4">The sequence shown here is derived from an EMBL/GenBank/DDBJ whole genome shotgun (WGS) entry which is preliminary data.</text>
</comment>
<feature type="compositionally biased region" description="Basic and acidic residues" evidence="2">
    <location>
        <begin position="243"/>
        <end position="264"/>
    </location>
</feature>
<sequence>MIDHFSYGWWTPAAAYTLSVIGSFIGLRFALLARDAPGAGRWPWLALSSACLGGTAIWTMHFVAMVGFQVQGAPIRYDTALTIASGLLAIGVMAAALTLATARRSASALLGGGVLAGAGVVGMHYMGMASMNIHGHLHHNPAYVAAACVIAVSAATAALWFALNLRRISYSLVAALLMGVAVSAMHYTGMFGMSFTPAENAPTTPPPGASTPDLLLPLITGLFVFLLICSLFLLLNAGEDERRIRPSDEEERDTRPSGEGEREVGLFGERARHRR</sequence>
<proteinExistence type="predicted"/>
<feature type="transmembrane region" description="Helical" evidence="1">
    <location>
        <begin position="80"/>
        <end position="100"/>
    </location>
</feature>
<dbReference type="Pfam" id="PF03707">
    <property type="entry name" value="MHYT"/>
    <property type="match status" value="3"/>
</dbReference>
<evidence type="ECO:0000313" key="4">
    <source>
        <dbReference type="EMBL" id="MBE1456327.1"/>
    </source>
</evidence>
<feature type="transmembrane region" description="Helical" evidence="1">
    <location>
        <begin position="107"/>
        <end position="127"/>
    </location>
</feature>
<dbReference type="Proteomes" id="UP000598217">
    <property type="component" value="Unassembled WGS sequence"/>
</dbReference>
<dbReference type="EMBL" id="JADBDY010000001">
    <property type="protein sequence ID" value="MBE1456327.1"/>
    <property type="molecule type" value="Genomic_DNA"/>
</dbReference>
<feature type="transmembrane region" description="Helical" evidence="1">
    <location>
        <begin position="142"/>
        <end position="163"/>
    </location>
</feature>
<keyword evidence="1" id="KW-0812">Transmembrane</keyword>
<keyword evidence="1" id="KW-0472">Membrane</keyword>
<dbReference type="PANTHER" id="PTHR35152">
    <property type="entry name" value="DOMAIN SIGNALLING PROTEIN, PUTATIVE (AFU_ORTHOLOGUE AFUA_5G11310)-RELATED"/>
    <property type="match status" value="1"/>
</dbReference>
<protein>
    <submittedName>
        <fullName evidence="4">NO-binding membrane sensor protein with MHYT domain</fullName>
    </submittedName>
</protein>
<gene>
    <name evidence="4" type="ORF">H4W79_000541</name>
</gene>
<dbReference type="RefSeq" id="WP_191268704.1">
    <property type="nucleotide sequence ID" value="NZ_BMXJ01000002.1"/>
</dbReference>
<dbReference type="InterPro" id="IPR005330">
    <property type="entry name" value="MHYT_dom"/>
</dbReference>
<keyword evidence="1" id="KW-1133">Transmembrane helix</keyword>
<evidence type="ECO:0000313" key="5">
    <source>
        <dbReference type="Proteomes" id="UP000598217"/>
    </source>
</evidence>
<reference evidence="4 5" key="1">
    <citation type="submission" date="2020-10" db="EMBL/GenBank/DDBJ databases">
        <title>Sequencing the genomes of 1000 actinobacteria strains.</title>
        <authorList>
            <person name="Klenk H.-P."/>
        </authorList>
    </citation>
    <scope>NUCLEOTIDE SEQUENCE [LARGE SCALE GENOMIC DNA]</scope>
    <source>
        <strain evidence="4 5">DSM 45157</strain>
    </source>
</reference>
<evidence type="ECO:0000256" key="1">
    <source>
        <dbReference type="PROSITE-ProRule" id="PRU00244"/>
    </source>
</evidence>
<organism evidence="4 5">
    <name type="scientific">Nocardiopsis terrae</name>
    <dbReference type="NCBI Taxonomy" id="372655"/>
    <lineage>
        <taxon>Bacteria</taxon>
        <taxon>Bacillati</taxon>
        <taxon>Actinomycetota</taxon>
        <taxon>Actinomycetes</taxon>
        <taxon>Streptosporangiales</taxon>
        <taxon>Nocardiopsidaceae</taxon>
        <taxon>Nocardiopsis</taxon>
    </lineage>
</organism>
<evidence type="ECO:0000256" key="2">
    <source>
        <dbReference type="SAM" id="MobiDB-lite"/>
    </source>
</evidence>
<feature type="transmembrane region" description="Helical" evidence="1">
    <location>
        <begin position="13"/>
        <end position="32"/>
    </location>
</feature>
<dbReference type="PROSITE" id="PS50924">
    <property type="entry name" value="MHYT"/>
    <property type="match status" value="1"/>
</dbReference>
<dbReference type="PANTHER" id="PTHR35152:SF1">
    <property type="entry name" value="DOMAIN SIGNALLING PROTEIN, PUTATIVE (AFU_ORTHOLOGUE AFUA_5G11310)-RELATED"/>
    <property type="match status" value="1"/>
</dbReference>
<feature type="domain" description="MHYT" evidence="3">
    <location>
        <begin position="7"/>
        <end position="196"/>
    </location>
</feature>
<feature type="transmembrane region" description="Helical" evidence="1">
    <location>
        <begin position="214"/>
        <end position="235"/>
    </location>
</feature>
<feature type="transmembrane region" description="Helical" evidence="1">
    <location>
        <begin position="170"/>
        <end position="194"/>
    </location>
</feature>
<accession>A0ABR9HBD0</accession>
<keyword evidence="5" id="KW-1185">Reference proteome</keyword>